<dbReference type="PANTHER" id="PTHR35526:SF3">
    <property type="entry name" value="ANTI-SIGMA-F FACTOR RSBW"/>
    <property type="match status" value="1"/>
</dbReference>
<evidence type="ECO:0000259" key="2">
    <source>
        <dbReference type="Pfam" id="PF13581"/>
    </source>
</evidence>
<dbReference type="PANTHER" id="PTHR35526">
    <property type="entry name" value="ANTI-SIGMA-F FACTOR RSBW-RELATED"/>
    <property type="match status" value="1"/>
</dbReference>
<dbReference type="EMBL" id="CP022196">
    <property type="protein sequence ID" value="ATG48192.1"/>
    <property type="molecule type" value="Genomic_DNA"/>
</dbReference>
<protein>
    <submittedName>
        <fullName evidence="3">Serine/threonine protein kinase</fullName>
    </submittedName>
</protein>
<dbReference type="CDD" id="cd16936">
    <property type="entry name" value="HATPase_RsbW-like"/>
    <property type="match status" value="1"/>
</dbReference>
<dbReference type="STRING" id="1758178.GCA_001550095_00346"/>
<keyword evidence="4" id="KW-1185">Reference proteome</keyword>
<dbReference type="SUPFAM" id="SSF55874">
    <property type="entry name" value="ATPase domain of HSP90 chaperone/DNA topoisomerase II/histidine kinase"/>
    <property type="match status" value="1"/>
</dbReference>
<dbReference type="Gene3D" id="3.30.565.10">
    <property type="entry name" value="Histidine kinase-like ATPase, C-terminal domain"/>
    <property type="match status" value="1"/>
</dbReference>
<keyword evidence="3" id="KW-0808">Transferase</keyword>
<name>A0A291GDR7_9RHOB</name>
<evidence type="ECO:0000256" key="1">
    <source>
        <dbReference type="ARBA" id="ARBA00022527"/>
    </source>
</evidence>
<gene>
    <name evidence="3" type="ORF">CEW89_11830</name>
</gene>
<dbReference type="AlphaFoldDB" id="A0A291GDR7"/>
<dbReference type="InterPro" id="IPR050267">
    <property type="entry name" value="Anti-sigma-factor_SerPK"/>
</dbReference>
<dbReference type="KEGG" id="ceh:CEW89_11830"/>
<keyword evidence="1 3" id="KW-0723">Serine/threonine-protein kinase</keyword>
<dbReference type="InterPro" id="IPR036890">
    <property type="entry name" value="HATPase_C_sf"/>
</dbReference>
<evidence type="ECO:0000313" key="4">
    <source>
        <dbReference type="Proteomes" id="UP000217935"/>
    </source>
</evidence>
<dbReference type="Proteomes" id="UP000217935">
    <property type="component" value="Chromosome"/>
</dbReference>
<reference evidence="3 4" key="1">
    <citation type="submission" date="2017-06" db="EMBL/GenBank/DDBJ databases">
        <title>Celeribacter sp. TSPH2 complete genome sequence.</title>
        <authorList>
            <person name="Woo J.-H."/>
            <person name="Kim H.-S."/>
        </authorList>
    </citation>
    <scope>NUCLEOTIDE SEQUENCE [LARGE SCALE GENOMIC DNA]</scope>
    <source>
        <strain evidence="3 4">TSPH2</strain>
    </source>
</reference>
<proteinExistence type="predicted"/>
<dbReference type="GO" id="GO:0004674">
    <property type="term" value="F:protein serine/threonine kinase activity"/>
    <property type="evidence" value="ECO:0007669"/>
    <property type="project" value="UniProtKB-KW"/>
</dbReference>
<organism evidence="3 4">
    <name type="scientific">Celeribacter ethanolicus</name>
    <dbReference type="NCBI Taxonomy" id="1758178"/>
    <lineage>
        <taxon>Bacteria</taxon>
        <taxon>Pseudomonadati</taxon>
        <taxon>Pseudomonadota</taxon>
        <taxon>Alphaproteobacteria</taxon>
        <taxon>Rhodobacterales</taxon>
        <taxon>Roseobacteraceae</taxon>
        <taxon>Celeribacter</taxon>
    </lineage>
</organism>
<keyword evidence="3" id="KW-0418">Kinase</keyword>
<dbReference type="InterPro" id="IPR003594">
    <property type="entry name" value="HATPase_dom"/>
</dbReference>
<accession>A0A291GDR7</accession>
<dbReference type="Pfam" id="PF13581">
    <property type="entry name" value="HATPase_c_2"/>
    <property type="match status" value="1"/>
</dbReference>
<feature type="domain" description="Histidine kinase/HSP90-like ATPase" evidence="2">
    <location>
        <begin position="29"/>
        <end position="156"/>
    </location>
</feature>
<evidence type="ECO:0000313" key="3">
    <source>
        <dbReference type="EMBL" id="ATG48192.1"/>
    </source>
</evidence>
<dbReference type="OrthoDB" id="9792240at2"/>
<sequence>MRPEGNLKRQETWEVPPEPKEHMLRLILPATEAAVRRGLASIKHGLSTDHYGPDELASLEIVLAEALNNIVEHAYADRSDGMIEIHLSQTPKGLWCTILDNGQMMPGGEPPLGRRADLNCDIADLPEGGFGWFLIRELAHELEYVRESDHNRLCFRMSIGQMA</sequence>